<comment type="caution">
    <text evidence="2">The sequence shown here is derived from an EMBL/GenBank/DDBJ whole genome shotgun (WGS) entry which is preliminary data.</text>
</comment>
<organism evidence="2 3">
    <name type="scientific">Curvularia kusanoi</name>
    <name type="common">Cochliobolus kusanoi</name>
    <dbReference type="NCBI Taxonomy" id="90978"/>
    <lineage>
        <taxon>Eukaryota</taxon>
        <taxon>Fungi</taxon>
        <taxon>Dikarya</taxon>
        <taxon>Ascomycota</taxon>
        <taxon>Pezizomycotina</taxon>
        <taxon>Dothideomycetes</taxon>
        <taxon>Pleosporomycetidae</taxon>
        <taxon>Pleosporales</taxon>
        <taxon>Pleosporineae</taxon>
        <taxon>Pleosporaceae</taxon>
        <taxon>Curvularia</taxon>
    </lineage>
</organism>
<dbReference type="Pfam" id="PF13489">
    <property type="entry name" value="Methyltransf_23"/>
    <property type="match status" value="1"/>
</dbReference>
<feature type="transmembrane region" description="Helical" evidence="1">
    <location>
        <begin position="20"/>
        <end position="38"/>
    </location>
</feature>
<name>A0A9P4TM39_CURKU</name>
<dbReference type="CDD" id="cd02440">
    <property type="entry name" value="AdoMet_MTases"/>
    <property type="match status" value="1"/>
</dbReference>
<dbReference type="PANTHER" id="PTHR45036">
    <property type="entry name" value="METHYLTRANSFERASE LIKE 7B"/>
    <property type="match status" value="1"/>
</dbReference>
<sequence>MPPPLWIQNNMPTLLRPSLLLLTSIYHFFMTILEVIFIERKPWLLFNLTKLRYKSFARLWTKNGEEMSIEMPGPLTELLSTCKGVVLDIGPGSGEILSRFNADQITAMYGAEPAEDLHAGLIRNAQRTGFREKYHALLCGGEPESLIPALYRSGILQISGRAGLASDGVFDEICCVRVLCGVPHPQETINGLYSLLKPGGRMVICEHVANPWRTEGRFLARLMQILYTLLGWPFFMGGCELNRHTVDHLREAGAWDKIDLKYYGPQDSIPFVVGELVKTGGKSYAEVLKE</sequence>
<keyword evidence="3" id="KW-1185">Reference proteome</keyword>
<keyword evidence="1" id="KW-1133">Transmembrane helix</keyword>
<dbReference type="SUPFAM" id="SSF53335">
    <property type="entry name" value="S-adenosyl-L-methionine-dependent methyltransferases"/>
    <property type="match status" value="1"/>
</dbReference>
<evidence type="ECO:0000256" key="1">
    <source>
        <dbReference type="SAM" id="Phobius"/>
    </source>
</evidence>
<gene>
    <name evidence="2" type="ORF">E8E13_008676</name>
</gene>
<evidence type="ECO:0000313" key="2">
    <source>
        <dbReference type="EMBL" id="KAF3008647.1"/>
    </source>
</evidence>
<dbReference type="InterPro" id="IPR052356">
    <property type="entry name" value="Thiol_S-MT"/>
</dbReference>
<evidence type="ECO:0000313" key="3">
    <source>
        <dbReference type="Proteomes" id="UP000801428"/>
    </source>
</evidence>
<accession>A0A9P4TM39</accession>
<dbReference type="Proteomes" id="UP000801428">
    <property type="component" value="Unassembled WGS sequence"/>
</dbReference>
<dbReference type="PANTHER" id="PTHR45036:SF1">
    <property type="entry name" value="METHYLTRANSFERASE LIKE 7A"/>
    <property type="match status" value="1"/>
</dbReference>
<dbReference type="OrthoDB" id="540004at2759"/>
<protein>
    <recommendedName>
        <fullName evidence="4">S-adenosyl-L-methionine-dependent methyltransferase</fullName>
    </recommendedName>
</protein>
<evidence type="ECO:0008006" key="4">
    <source>
        <dbReference type="Google" id="ProtNLM"/>
    </source>
</evidence>
<dbReference type="Gene3D" id="3.40.50.150">
    <property type="entry name" value="Vaccinia Virus protein VP39"/>
    <property type="match status" value="1"/>
</dbReference>
<dbReference type="AlphaFoldDB" id="A0A9P4TM39"/>
<reference evidence="2" key="1">
    <citation type="submission" date="2019-04" db="EMBL/GenBank/DDBJ databases">
        <title>Sequencing of skin fungus with MAO and IRED activity.</title>
        <authorList>
            <person name="Marsaioli A.J."/>
            <person name="Bonatto J.M.C."/>
            <person name="Reis Junior O."/>
        </authorList>
    </citation>
    <scope>NUCLEOTIDE SEQUENCE</scope>
    <source>
        <strain evidence="2">30M1</strain>
    </source>
</reference>
<keyword evidence="1" id="KW-0472">Membrane</keyword>
<proteinExistence type="predicted"/>
<keyword evidence="1" id="KW-0812">Transmembrane</keyword>
<dbReference type="InterPro" id="IPR029063">
    <property type="entry name" value="SAM-dependent_MTases_sf"/>
</dbReference>
<dbReference type="EMBL" id="SWKU01000003">
    <property type="protein sequence ID" value="KAF3008647.1"/>
    <property type="molecule type" value="Genomic_DNA"/>
</dbReference>